<evidence type="ECO:0000256" key="2">
    <source>
        <dbReference type="ARBA" id="ARBA00022737"/>
    </source>
</evidence>
<dbReference type="PROSITE" id="PS50082">
    <property type="entry name" value="WD_REPEATS_2"/>
    <property type="match status" value="1"/>
</dbReference>
<dbReference type="InterPro" id="IPR036322">
    <property type="entry name" value="WD40_repeat_dom_sf"/>
</dbReference>
<organism evidence="4 5">
    <name type="scientific">Lutzomyia longipalpis</name>
    <name type="common">Sand fly</name>
    <dbReference type="NCBI Taxonomy" id="7200"/>
    <lineage>
        <taxon>Eukaryota</taxon>
        <taxon>Metazoa</taxon>
        <taxon>Ecdysozoa</taxon>
        <taxon>Arthropoda</taxon>
        <taxon>Hexapoda</taxon>
        <taxon>Insecta</taxon>
        <taxon>Pterygota</taxon>
        <taxon>Neoptera</taxon>
        <taxon>Endopterygota</taxon>
        <taxon>Diptera</taxon>
        <taxon>Nematocera</taxon>
        <taxon>Psychodoidea</taxon>
        <taxon>Psychodidae</taxon>
        <taxon>Lutzomyia</taxon>
        <taxon>Lutzomyia</taxon>
    </lineage>
</organism>
<dbReference type="Pfam" id="PF00400">
    <property type="entry name" value="WD40"/>
    <property type="match status" value="2"/>
</dbReference>
<dbReference type="PANTHER" id="PTHR19854">
    <property type="entry name" value="TRANSDUCIN BETA-LIKE 3"/>
    <property type="match status" value="1"/>
</dbReference>
<dbReference type="InterPro" id="IPR001680">
    <property type="entry name" value="WD40_rpt"/>
</dbReference>
<sequence length="204" mass="23056">MRGIWWLCPRGDNHMEVHSLRDLSPVLKLLPECEENVGALMCLRIINPNAGHVLGAFESGHFIAWDLRMGRVMSVEKLKESPMALDYDDLTNRGIYAGAADQIGVFAFQKSQMTLQERPEIPLKTPRVSCLRIRPDRKIFISGQCSGRVRVFSWKSLRPLAVLTEHKKTILDVAFSPGPVDLWKAPLMAIAGEDSQITLWDIYN</sequence>
<evidence type="ECO:0000313" key="4">
    <source>
        <dbReference type="EnsemblMetazoa" id="LLOJ005790-PA"/>
    </source>
</evidence>
<evidence type="ECO:0000256" key="1">
    <source>
        <dbReference type="ARBA" id="ARBA00022574"/>
    </source>
</evidence>
<dbReference type="EMBL" id="AJWK01018443">
    <property type="status" value="NOT_ANNOTATED_CDS"/>
    <property type="molecule type" value="Genomic_DNA"/>
</dbReference>
<dbReference type="InterPro" id="IPR015943">
    <property type="entry name" value="WD40/YVTN_repeat-like_dom_sf"/>
</dbReference>
<keyword evidence="5" id="KW-1185">Reference proteome</keyword>
<keyword evidence="1 3" id="KW-0853">WD repeat</keyword>
<dbReference type="AlphaFoldDB" id="A0A1B0CMA2"/>
<feature type="repeat" description="WD" evidence="3">
    <location>
        <begin position="163"/>
        <end position="204"/>
    </location>
</feature>
<dbReference type="PROSITE" id="PS50294">
    <property type="entry name" value="WD_REPEATS_REGION"/>
    <property type="match status" value="1"/>
</dbReference>
<dbReference type="SMART" id="SM00320">
    <property type="entry name" value="WD40"/>
    <property type="match status" value="2"/>
</dbReference>
<dbReference type="PROSITE" id="PS00678">
    <property type="entry name" value="WD_REPEATS_1"/>
    <property type="match status" value="1"/>
</dbReference>
<dbReference type="EnsemblMetazoa" id="LLOJ005790-RA">
    <property type="protein sequence ID" value="LLOJ005790-PA"/>
    <property type="gene ID" value="LLOJ005790"/>
</dbReference>
<keyword evidence="2" id="KW-0677">Repeat</keyword>
<proteinExistence type="predicted"/>
<dbReference type="Gene3D" id="2.130.10.10">
    <property type="entry name" value="YVTN repeat-like/Quinoprotein amine dehydrogenase"/>
    <property type="match status" value="1"/>
</dbReference>
<dbReference type="PANTHER" id="PTHR19854:SF1">
    <property type="entry name" value="GUANINE NUCLEOTIDE-BINDING PROTEIN SUBUNIT BETA-LIKE PROTEIN 1"/>
    <property type="match status" value="1"/>
</dbReference>
<dbReference type="SUPFAM" id="SSF50978">
    <property type="entry name" value="WD40 repeat-like"/>
    <property type="match status" value="1"/>
</dbReference>
<dbReference type="VEuPathDB" id="VectorBase:LLONM1_011201"/>
<dbReference type="Proteomes" id="UP000092461">
    <property type="component" value="Unassembled WGS sequence"/>
</dbReference>
<name>A0A1B0CMA2_LUTLO</name>
<accession>A0A1B0CMA2</accession>
<dbReference type="VEuPathDB" id="VectorBase:LLOJ005790"/>
<evidence type="ECO:0000256" key="3">
    <source>
        <dbReference type="PROSITE-ProRule" id="PRU00221"/>
    </source>
</evidence>
<protein>
    <submittedName>
        <fullName evidence="4">Uncharacterized protein</fullName>
    </submittedName>
</protein>
<dbReference type="InterPro" id="IPR019775">
    <property type="entry name" value="WD40_repeat_CS"/>
</dbReference>
<evidence type="ECO:0000313" key="5">
    <source>
        <dbReference type="Proteomes" id="UP000092461"/>
    </source>
</evidence>
<reference evidence="4" key="1">
    <citation type="submission" date="2020-05" db="UniProtKB">
        <authorList>
            <consortium name="EnsemblMetazoa"/>
        </authorList>
    </citation>
    <scope>IDENTIFICATION</scope>
    <source>
        <strain evidence="4">Jacobina</strain>
    </source>
</reference>